<gene>
    <name evidence="2" type="ORF">JG688_00005399</name>
</gene>
<feature type="region of interest" description="Disordered" evidence="1">
    <location>
        <begin position="70"/>
        <end position="90"/>
    </location>
</feature>
<reference evidence="2" key="1">
    <citation type="submission" date="2021-01" db="EMBL/GenBank/DDBJ databases">
        <title>Phytophthora aleatoria, a newly-described species from Pinus radiata is distinct from Phytophthora cactorum isolates based on comparative genomics.</title>
        <authorList>
            <person name="Mcdougal R."/>
            <person name="Panda P."/>
            <person name="Williams N."/>
            <person name="Studholme D.J."/>
        </authorList>
    </citation>
    <scope>NUCLEOTIDE SEQUENCE</scope>
    <source>
        <strain evidence="2">NZFS 4037</strain>
    </source>
</reference>
<feature type="region of interest" description="Disordered" evidence="1">
    <location>
        <begin position="23"/>
        <end position="50"/>
    </location>
</feature>
<dbReference type="AlphaFoldDB" id="A0A8J5J0T4"/>
<proteinExistence type="predicted"/>
<sequence>PISAAELTRFECAGSSIFRLDPVHSVPPADARHSEPDPCGHSGLRGDQHYDSRQHLFDPAVCDAVYPAERGREPVSPPTYGQRSAAQERRFADRDHVRLDGVRTGCAGPRTSRSVYAVLSCDQNTSASYR</sequence>
<name>A0A8J5J0T4_9STRA</name>
<dbReference type="Proteomes" id="UP000709295">
    <property type="component" value="Unassembled WGS sequence"/>
</dbReference>
<protein>
    <submittedName>
        <fullName evidence="2">Uncharacterized protein</fullName>
    </submittedName>
</protein>
<feature type="compositionally biased region" description="Basic and acidic residues" evidence="1">
    <location>
        <begin position="30"/>
        <end position="50"/>
    </location>
</feature>
<dbReference type="EMBL" id="JAENGY010000214">
    <property type="protein sequence ID" value="KAG6969211.1"/>
    <property type="molecule type" value="Genomic_DNA"/>
</dbReference>
<evidence type="ECO:0000313" key="2">
    <source>
        <dbReference type="EMBL" id="KAG6969211.1"/>
    </source>
</evidence>
<feature type="non-terminal residue" evidence="2">
    <location>
        <position position="1"/>
    </location>
</feature>
<evidence type="ECO:0000256" key="1">
    <source>
        <dbReference type="SAM" id="MobiDB-lite"/>
    </source>
</evidence>
<evidence type="ECO:0000313" key="3">
    <source>
        <dbReference type="Proteomes" id="UP000709295"/>
    </source>
</evidence>
<keyword evidence="3" id="KW-1185">Reference proteome</keyword>
<accession>A0A8J5J0T4</accession>
<comment type="caution">
    <text evidence="2">The sequence shown here is derived from an EMBL/GenBank/DDBJ whole genome shotgun (WGS) entry which is preliminary data.</text>
</comment>
<organism evidence="2 3">
    <name type="scientific">Phytophthora aleatoria</name>
    <dbReference type="NCBI Taxonomy" id="2496075"/>
    <lineage>
        <taxon>Eukaryota</taxon>
        <taxon>Sar</taxon>
        <taxon>Stramenopiles</taxon>
        <taxon>Oomycota</taxon>
        <taxon>Peronosporomycetes</taxon>
        <taxon>Peronosporales</taxon>
        <taxon>Peronosporaceae</taxon>
        <taxon>Phytophthora</taxon>
    </lineage>
</organism>